<dbReference type="InterPro" id="IPR050680">
    <property type="entry name" value="YpeA/RimI_acetyltransf"/>
</dbReference>
<evidence type="ECO:0000259" key="3">
    <source>
        <dbReference type="PROSITE" id="PS51186"/>
    </source>
</evidence>
<dbReference type="CDD" id="cd04301">
    <property type="entry name" value="NAT_SF"/>
    <property type="match status" value="1"/>
</dbReference>
<feature type="domain" description="N-acetyltransferase" evidence="3">
    <location>
        <begin position="18"/>
        <end position="180"/>
    </location>
</feature>
<organism evidence="4 5">
    <name type="scientific">Cohnella zeiphila</name>
    <dbReference type="NCBI Taxonomy" id="2761120"/>
    <lineage>
        <taxon>Bacteria</taxon>
        <taxon>Bacillati</taxon>
        <taxon>Bacillota</taxon>
        <taxon>Bacilli</taxon>
        <taxon>Bacillales</taxon>
        <taxon>Paenibacillaceae</taxon>
        <taxon>Cohnella</taxon>
    </lineage>
</organism>
<evidence type="ECO:0000256" key="1">
    <source>
        <dbReference type="ARBA" id="ARBA00022679"/>
    </source>
</evidence>
<dbReference type="InterPro" id="IPR000182">
    <property type="entry name" value="GNAT_dom"/>
</dbReference>
<name>A0A7X0SLY2_9BACL</name>
<evidence type="ECO:0000313" key="4">
    <source>
        <dbReference type="EMBL" id="MBB6732448.1"/>
    </source>
</evidence>
<accession>A0A7X0SLY2</accession>
<comment type="caution">
    <text evidence="4">The sequence shown here is derived from an EMBL/GenBank/DDBJ whole genome shotgun (WGS) entry which is preliminary data.</text>
</comment>
<dbReference type="AlphaFoldDB" id="A0A7X0SLY2"/>
<keyword evidence="1 4" id="KW-0808">Transferase</keyword>
<dbReference type="InterPro" id="IPR016181">
    <property type="entry name" value="Acyl_CoA_acyltransferase"/>
</dbReference>
<keyword evidence="5" id="KW-1185">Reference proteome</keyword>
<dbReference type="PROSITE" id="PS51186">
    <property type="entry name" value="GNAT"/>
    <property type="match status" value="1"/>
</dbReference>
<gene>
    <name evidence="4" type="ORF">H7C18_16120</name>
</gene>
<dbReference type="SUPFAM" id="SSF55729">
    <property type="entry name" value="Acyl-CoA N-acyltransferases (Nat)"/>
    <property type="match status" value="1"/>
</dbReference>
<dbReference type="Gene3D" id="3.40.630.30">
    <property type="match status" value="1"/>
</dbReference>
<dbReference type="PANTHER" id="PTHR43420">
    <property type="entry name" value="ACETYLTRANSFERASE"/>
    <property type="match status" value="1"/>
</dbReference>
<reference evidence="4 5" key="1">
    <citation type="submission" date="2020-08" db="EMBL/GenBank/DDBJ databases">
        <title>Cohnella phylogeny.</title>
        <authorList>
            <person name="Dunlap C."/>
        </authorList>
    </citation>
    <scope>NUCLEOTIDE SEQUENCE [LARGE SCALE GENOMIC DNA]</scope>
    <source>
        <strain evidence="4 5">CBP 2801</strain>
    </source>
</reference>
<protein>
    <submittedName>
        <fullName evidence="4">GNAT family N-acetyltransferase</fullName>
    </submittedName>
</protein>
<evidence type="ECO:0000313" key="5">
    <source>
        <dbReference type="Proteomes" id="UP000564644"/>
    </source>
</evidence>
<sequence>MERGTLTFGKEDELVDLAFHRVETEEEIAGLARLASEIWNEYFVRIISQQQIDYMVAKFQSAEALADQIGNQGYEYYVMRAGGVNVGYLGIKPEAGKLFLSKFYMRQEHRGKGYASRAMEFLVEACKSRKLSAIWLTVNRHNDAAIAVYEKKGFRTVRTQVADIGNGFVMDDYVMEKEIATD</sequence>
<dbReference type="PANTHER" id="PTHR43420:SF47">
    <property type="entry name" value="N-ACETYLTRANSFERASE DOMAIN-CONTAINING PROTEIN"/>
    <property type="match status" value="1"/>
</dbReference>
<dbReference type="EMBL" id="JACJVO010000020">
    <property type="protein sequence ID" value="MBB6732448.1"/>
    <property type="molecule type" value="Genomic_DNA"/>
</dbReference>
<dbReference type="GO" id="GO:0016747">
    <property type="term" value="F:acyltransferase activity, transferring groups other than amino-acyl groups"/>
    <property type="evidence" value="ECO:0007669"/>
    <property type="project" value="InterPro"/>
</dbReference>
<keyword evidence="2" id="KW-0012">Acyltransferase</keyword>
<dbReference type="Pfam" id="PF00583">
    <property type="entry name" value="Acetyltransf_1"/>
    <property type="match status" value="1"/>
</dbReference>
<proteinExistence type="predicted"/>
<evidence type="ECO:0000256" key="2">
    <source>
        <dbReference type="ARBA" id="ARBA00023315"/>
    </source>
</evidence>
<dbReference type="Proteomes" id="UP000564644">
    <property type="component" value="Unassembled WGS sequence"/>
</dbReference>